<dbReference type="RefSeq" id="WP_146599278.1">
    <property type="nucleotide sequence ID" value="NZ_SJPY01000002.1"/>
</dbReference>
<reference evidence="2 3" key="1">
    <citation type="submission" date="2019-02" db="EMBL/GenBank/DDBJ databases">
        <title>Deep-cultivation of Planctomycetes and their phenomic and genomic characterization uncovers novel biology.</title>
        <authorList>
            <person name="Wiegand S."/>
            <person name="Jogler M."/>
            <person name="Boedeker C."/>
            <person name="Pinto D."/>
            <person name="Vollmers J."/>
            <person name="Rivas-Marin E."/>
            <person name="Kohn T."/>
            <person name="Peeters S.H."/>
            <person name="Heuer A."/>
            <person name="Rast P."/>
            <person name="Oberbeckmann S."/>
            <person name="Bunk B."/>
            <person name="Jeske O."/>
            <person name="Meyerdierks A."/>
            <person name="Storesund J.E."/>
            <person name="Kallscheuer N."/>
            <person name="Luecker S."/>
            <person name="Lage O.M."/>
            <person name="Pohl T."/>
            <person name="Merkel B.J."/>
            <person name="Hornburger P."/>
            <person name="Mueller R.-W."/>
            <person name="Bruemmer F."/>
            <person name="Labrenz M."/>
            <person name="Spormann A.M."/>
            <person name="Op Den Camp H."/>
            <person name="Overmann J."/>
            <person name="Amann R."/>
            <person name="Jetten M.S.M."/>
            <person name="Mascher T."/>
            <person name="Medema M.H."/>
            <person name="Devos D.P."/>
            <person name="Kaster A.-K."/>
            <person name="Ovreas L."/>
            <person name="Rohde M."/>
            <person name="Galperin M.Y."/>
            <person name="Jogler C."/>
        </authorList>
    </citation>
    <scope>NUCLEOTIDE SEQUENCE [LARGE SCALE GENOMIC DNA]</scope>
    <source>
        <strain evidence="2 3">Q31b</strain>
    </source>
</reference>
<dbReference type="EMBL" id="SJPY01000002">
    <property type="protein sequence ID" value="TWU44304.1"/>
    <property type="molecule type" value="Genomic_DNA"/>
</dbReference>
<dbReference type="Pfam" id="PF06439">
    <property type="entry name" value="3keto-disac_hyd"/>
    <property type="match status" value="1"/>
</dbReference>
<accession>A0A5C6E6U0</accession>
<feature type="domain" description="3-keto-alpha-glucoside-1,2-lyase/3-keto-2-hydroxy-glucal hydratase" evidence="1">
    <location>
        <begin position="69"/>
        <end position="304"/>
    </location>
</feature>
<dbReference type="Proteomes" id="UP000315471">
    <property type="component" value="Unassembled WGS sequence"/>
</dbReference>
<name>A0A5C6E6U0_9BACT</name>
<dbReference type="OrthoDB" id="259356at2"/>
<dbReference type="GO" id="GO:0016787">
    <property type="term" value="F:hydrolase activity"/>
    <property type="evidence" value="ECO:0007669"/>
    <property type="project" value="InterPro"/>
</dbReference>
<proteinExistence type="predicted"/>
<evidence type="ECO:0000313" key="2">
    <source>
        <dbReference type="EMBL" id="TWU44304.1"/>
    </source>
</evidence>
<dbReference type="AlphaFoldDB" id="A0A5C6E6U0"/>
<keyword evidence="3" id="KW-1185">Reference proteome</keyword>
<gene>
    <name evidence="2" type="ORF">Q31b_18400</name>
</gene>
<comment type="caution">
    <text evidence="2">The sequence shown here is derived from an EMBL/GenBank/DDBJ whole genome shotgun (WGS) entry which is preliminary data.</text>
</comment>
<evidence type="ECO:0000259" key="1">
    <source>
        <dbReference type="Pfam" id="PF06439"/>
    </source>
</evidence>
<evidence type="ECO:0000313" key="3">
    <source>
        <dbReference type="Proteomes" id="UP000315471"/>
    </source>
</evidence>
<dbReference type="Gene3D" id="2.60.120.560">
    <property type="entry name" value="Exo-inulinase, domain 1"/>
    <property type="match status" value="1"/>
</dbReference>
<organism evidence="2 3">
    <name type="scientific">Novipirellula aureliae</name>
    <dbReference type="NCBI Taxonomy" id="2527966"/>
    <lineage>
        <taxon>Bacteria</taxon>
        <taxon>Pseudomonadati</taxon>
        <taxon>Planctomycetota</taxon>
        <taxon>Planctomycetia</taxon>
        <taxon>Pirellulales</taxon>
        <taxon>Pirellulaceae</taxon>
        <taxon>Novipirellula</taxon>
    </lineage>
</organism>
<sequence length="326" mass="37381">MATLDPFTGIEFAINLITLRNETLERMTQFSRIFQGSIFVGLLIGTLSAQAEQASATPETQEQKAAEVGFTTIFNGENYDGWYIKLKEGDEALGQKVFAIDDGMIHVFDDSWPDEIDLNKGTDGTIGMIYTKKSYSRYHLKFDYKWGRKKANYFDKWPWDAGVYYHISDDKVYPTGIEFQIQYLPKDDRNRTGDLIKVPGQEYDWYFNPENSQYLHPDDGGILFTKQKSYVGRSWLYNAKVTRNFNALNDQWNSCEIIVMGGEYAIHKLNGEVVNMAFNLKPGEGIIGFQSETAEILYRDIRIKEFDESVPAETFLNPRSEAKAAK</sequence>
<dbReference type="InterPro" id="IPR010496">
    <property type="entry name" value="AL/BT2_dom"/>
</dbReference>
<protein>
    <recommendedName>
        <fullName evidence="1">3-keto-alpha-glucoside-1,2-lyase/3-keto-2-hydroxy-glucal hydratase domain-containing protein</fullName>
    </recommendedName>
</protein>